<gene>
    <name evidence="1" type="ORF">CUU66_10865</name>
</gene>
<dbReference type="AlphaFoldDB" id="A0A2N5M620"/>
<dbReference type="Proteomes" id="UP000234748">
    <property type="component" value="Unassembled WGS sequence"/>
</dbReference>
<comment type="caution">
    <text evidence="1">The sequence shown here is derived from an EMBL/GenBank/DDBJ whole genome shotgun (WGS) entry which is preliminary data.</text>
</comment>
<keyword evidence="2" id="KW-1185">Reference proteome</keyword>
<name>A0A2N5M620_9BACI</name>
<sequence>MNTVKGRGISLTTNELASVLALCGYESMATDVINGQNELNSEEDFDKFLKETEASLKIKGFWNEQRESYIEEGLESLITLLVHSKKKVRIIRGQKVTFIHSLNRNNLLLQRISDGIHSLEIINSQELKKVLQNSCQGGLVSSHEIDKLETLKLNEDIFNQLHHLTNESVSNLLARNLPFSLSRFLEDFEANAFEFDNASLMEINFEQDVLSISQIFFFLNMGNYLWIMDYDNVKENEIFVIPMRVEDFNNLIFSVISDYFRN</sequence>
<dbReference type="OrthoDB" id="2801794at2"/>
<reference evidence="1 2" key="1">
    <citation type="submission" date="2017-11" db="EMBL/GenBank/DDBJ databases">
        <title>Comparitive Functional Genomics of Dry Heat Resistant strains isolated from the Viking Spacecraft.</title>
        <authorList>
            <person name="Seuylemezian A."/>
            <person name="Cooper K."/>
            <person name="Vaishampayan P."/>
        </authorList>
    </citation>
    <scope>NUCLEOTIDE SEQUENCE [LARGE SCALE GENOMIC DNA]</scope>
    <source>
        <strain evidence="1 2">V1-29</strain>
    </source>
</reference>
<dbReference type="RefSeq" id="WP_101642000.1">
    <property type="nucleotide sequence ID" value="NZ_PGUY01000033.1"/>
</dbReference>
<evidence type="ECO:0000313" key="1">
    <source>
        <dbReference type="EMBL" id="PLT29797.1"/>
    </source>
</evidence>
<proteinExistence type="predicted"/>
<organism evidence="1 2">
    <name type="scientific">Peribacillus deserti</name>
    <dbReference type="NCBI Taxonomy" id="673318"/>
    <lineage>
        <taxon>Bacteria</taxon>
        <taxon>Bacillati</taxon>
        <taxon>Bacillota</taxon>
        <taxon>Bacilli</taxon>
        <taxon>Bacillales</taxon>
        <taxon>Bacillaceae</taxon>
        <taxon>Peribacillus</taxon>
    </lineage>
</organism>
<accession>A0A2N5M620</accession>
<protein>
    <submittedName>
        <fullName evidence="1">Uncharacterized protein</fullName>
    </submittedName>
</protein>
<dbReference type="EMBL" id="PGUY01000033">
    <property type="protein sequence ID" value="PLT29797.1"/>
    <property type="molecule type" value="Genomic_DNA"/>
</dbReference>
<evidence type="ECO:0000313" key="2">
    <source>
        <dbReference type="Proteomes" id="UP000234748"/>
    </source>
</evidence>